<dbReference type="InterPro" id="IPR005637">
    <property type="entry name" value="TAP_C_dom"/>
</dbReference>
<keyword evidence="5" id="KW-0677">Repeat</keyword>
<dbReference type="PROSITE" id="PS50177">
    <property type="entry name" value="NTF2_DOMAIN"/>
    <property type="match status" value="1"/>
</dbReference>
<dbReference type="OMA" id="KLEWAPW"/>
<feature type="region of interest" description="Disordered" evidence="8">
    <location>
        <begin position="30"/>
        <end position="113"/>
    </location>
</feature>
<feature type="region of interest" description="Disordered" evidence="8">
    <location>
        <begin position="524"/>
        <end position="550"/>
    </location>
</feature>
<dbReference type="VEuPathDB" id="FungiDB:CC1G_10065"/>
<evidence type="ECO:0000256" key="3">
    <source>
        <dbReference type="ARBA" id="ARBA00022448"/>
    </source>
</evidence>
<dbReference type="PANTHER" id="PTHR10662:SF22">
    <property type="entry name" value="NUCLEAR RNA EXPORT FACTOR 1"/>
    <property type="match status" value="1"/>
</dbReference>
<dbReference type="AlphaFoldDB" id="A8NUZ6"/>
<dbReference type="SUPFAM" id="SSF46934">
    <property type="entry name" value="UBA-like"/>
    <property type="match status" value="1"/>
</dbReference>
<evidence type="ECO:0000256" key="8">
    <source>
        <dbReference type="SAM" id="MobiDB-lite"/>
    </source>
</evidence>
<dbReference type="PANTHER" id="PTHR10662">
    <property type="entry name" value="NUCLEAR RNA EXPORT FACTOR"/>
    <property type="match status" value="1"/>
</dbReference>
<dbReference type="Gene3D" id="3.80.10.10">
    <property type="entry name" value="Ribonuclease Inhibitor"/>
    <property type="match status" value="1"/>
</dbReference>
<gene>
    <name evidence="11" type="ORF">CC1G_10065</name>
</gene>
<dbReference type="FunCoup" id="A8NUZ6">
    <property type="interactions" value="279"/>
</dbReference>
<keyword evidence="4" id="KW-0433">Leucine-rich repeat</keyword>
<reference evidence="11 12" key="1">
    <citation type="journal article" date="2010" name="Proc. Natl. Acad. Sci. U.S.A.">
        <title>Insights into evolution of multicellular fungi from the assembled chromosomes of the mushroom Coprinopsis cinerea (Coprinus cinereus).</title>
        <authorList>
            <person name="Stajich J.E."/>
            <person name="Wilke S.K."/>
            <person name="Ahren D."/>
            <person name="Au C.H."/>
            <person name="Birren B.W."/>
            <person name="Borodovsky M."/>
            <person name="Burns C."/>
            <person name="Canback B."/>
            <person name="Casselton L.A."/>
            <person name="Cheng C.K."/>
            <person name="Deng J."/>
            <person name="Dietrich F.S."/>
            <person name="Fargo D.C."/>
            <person name="Farman M.L."/>
            <person name="Gathman A.C."/>
            <person name="Goldberg J."/>
            <person name="Guigo R."/>
            <person name="Hoegger P.J."/>
            <person name="Hooker J.B."/>
            <person name="Huggins A."/>
            <person name="James T.Y."/>
            <person name="Kamada T."/>
            <person name="Kilaru S."/>
            <person name="Kodira C."/>
            <person name="Kues U."/>
            <person name="Kupfer D."/>
            <person name="Kwan H.S."/>
            <person name="Lomsadze A."/>
            <person name="Li W."/>
            <person name="Lilly W.W."/>
            <person name="Ma L.J."/>
            <person name="Mackey A.J."/>
            <person name="Manning G."/>
            <person name="Martin F."/>
            <person name="Muraguchi H."/>
            <person name="Natvig D.O."/>
            <person name="Palmerini H."/>
            <person name="Ramesh M.A."/>
            <person name="Rehmeyer C.J."/>
            <person name="Roe B.A."/>
            <person name="Shenoy N."/>
            <person name="Stanke M."/>
            <person name="Ter-Hovhannisyan V."/>
            <person name="Tunlid A."/>
            <person name="Velagapudi R."/>
            <person name="Vision T.J."/>
            <person name="Zeng Q."/>
            <person name="Zolan M.E."/>
            <person name="Pukkila P.J."/>
        </authorList>
    </citation>
    <scope>NUCLEOTIDE SEQUENCE [LARGE SCALE GENOMIC DNA]</scope>
    <source>
        <strain evidence="12">Okayama-7 / 130 / ATCC MYA-4618 / FGSC 9003</strain>
    </source>
</reference>
<keyword evidence="12" id="KW-1185">Reference proteome</keyword>
<dbReference type="InterPro" id="IPR032710">
    <property type="entry name" value="NTF2-like_dom_sf"/>
</dbReference>
<dbReference type="InterPro" id="IPR032675">
    <property type="entry name" value="LRR_dom_sf"/>
</dbReference>
<dbReference type="Pfam" id="PF22602">
    <property type="entry name" value="NXF_NTF2"/>
    <property type="match status" value="1"/>
</dbReference>
<feature type="compositionally biased region" description="Basic residues" evidence="8">
    <location>
        <begin position="46"/>
        <end position="55"/>
    </location>
</feature>
<comment type="caution">
    <text evidence="11">The sequence shown here is derived from an EMBL/GenBank/DDBJ whole genome shotgun (WGS) entry which is preliminary data.</text>
</comment>
<evidence type="ECO:0000259" key="9">
    <source>
        <dbReference type="PROSITE" id="PS50177"/>
    </source>
</evidence>
<dbReference type="Pfam" id="PF03943">
    <property type="entry name" value="TAP_C"/>
    <property type="match status" value="1"/>
</dbReference>
<dbReference type="OrthoDB" id="25872at2759"/>
<evidence type="ECO:0000256" key="5">
    <source>
        <dbReference type="ARBA" id="ARBA00022737"/>
    </source>
</evidence>
<sequence length="618" mass="67708">MFSTTSSSATGPGSKTIAANALRNAGLIDKDAQMRDVNDKPGGRKGVSKIRSHRNRPIDVFKDQPGSHRLASRISSSASHAGPSDPLAIRGAARPTATGRLRRNAVSTGGASTSIVGGPRVSIGRSKAIESWREVVRKRWNADAQFLNLESLIDDELVKKYNLSSPGIGGGSAKEAGVIFKLASELKPPIKTLSLANNKLAGEHLQYLSKYLPKLENLSLQNNNLCHWKDLDYISARKDKLVHLRELVLLDNPVRDMEIKNGRVDRYKHELIRRFTSLEVLDQEPVAKIGFDVPQGKTSVPVKKPSATTFPFDMNPPFVTGVDPTLVPNFLVRFYNLFDTQREGLVDAYDPRATFSFSVNTTIPSRARIQAFHHSKEMPNQRKLEWSPWLAGGSRNLTRIAGGLGKTIQSLHIGGEAVVKAIKSLPGTRHDLSGPPEKFCLDAFPVPIGQDTGLLVTLHGQFTEVGTEGIRSFDRTFVLAPAPEGSRARLNGWDVMILSDQWTIRIYSSHEAWKPGPMLVQALPKSSTSTSSSIPSSQPIIPPQHPHSQLAASLAPEHQSALGMIPEPQRSAVLDLMARTNLNVKFAFDCLSNNEWNMDRAIANFDAVKATLGRDAYL</sequence>
<dbReference type="PROSITE" id="PS51450">
    <property type="entry name" value="LRR"/>
    <property type="match status" value="1"/>
</dbReference>
<evidence type="ECO:0008006" key="13">
    <source>
        <dbReference type="Google" id="ProtNLM"/>
    </source>
</evidence>
<protein>
    <recommendedName>
        <fullName evidence="13">NTF2-like protein</fullName>
    </recommendedName>
</protein>
<dbReference type="RefSeq" id="XP_001836571.2">
    <property type="nucleotide sequence ID" value="XM_001836519.2"/>
</dbReference>
<evidence type="ECO:0000259" key="10">
    <source>
        <dbReference type="PROSITE" id="PS51281"/>
    </source>
</evidence>
<keyword evidence="6" id="KW-0509">mRNA transport</keyword>
<dbReference type="SUPFAM" id="SSF54427">
    <property type="entry name" value="NTF2-like"/>
    <property type="match status" value="1"/>
</dbReference>
<feature type="compositionally biased region" description="Basic and acidic residues" evidence="8">
    <location>
        <begin position="56"/>
        <end position="66"/>
    </location>
</feature>
<evidence type="ECO:0000256" key="7">
    <source>
        <dbReference type="ARBA" id="ARBA00023242"/>
    </source>
</evidence>
<dbReference type="Gene3D" id="1.10.8.10">
    <property type="entry name" value="DNA helicase RuvA subunit, C-terminal domain"/>
    <property type="match status" value="1"/>
</dbReference>
<keyword evidence="7" id="KW-0539">Nucleus</keyword>
<organism evidence="11 12">
    <name type="scientific">Coprinopsis cinerea (strain Okayama-7 / 130 / ATCC MYA-4618 / FGSC 9003)</name>
    <name type="common">Inky cap fungus</name>
    <name type="synonym">Hormographiella aspergillata</name>
    <dbReference type="NCBI Taxonomy" id="240176"/>
    <lineage>
        <taxon>Eukaryota</taxon>
        <taxon>Fungi</taxon>
        <taxon>Dikarya</taxon>
        <taxon>Basidiomycota</taxon>
        <taxon>Agaricomycotina</taxon>
        <taxon>Agaricomycetes</taxon>
        <taxon>Agaricomycetidae</taxon>
        <taxon>Agaricales</taxon>
        <taxon>Agaricineae</taxon>
        <taxon>Psathyrellaceae</taxon>
        <taxon>Coprinopsis</taxon>
    </lineage>
</organism>
<dbReference type="HOGENOM" id="CLU_024991_0_0_1"/>
<dbReference type="SUPFAM" id="SSF52058">
    <property type="entry name" value="L domain-like"/>
    <property type="match status" value="1"/>
</dbReference>
<dbReference type="SMART" id="SM00804">
    <property type="entry name" value="TAP_C"/>
    <property type="match status" value="1"/>
</dbReference>
<dbReference type="PROSITE" id="PS51281">
    <property type="entry name" value="TAP_C"/>
    <property type="match status" value="1"/>
</dbReference>
<dbReference type="InterPro" id="IPR030217">
    <property type="entry name" value="NXF_fam"/>
</dbReference>
<feature type="compositionally biased region" description="Basic and acidic residues" evidence="8">
    <location>
        <begin position="30"/>
        <end position="42"/>
    </location>
</feature>
<evidence type="ECO:0000313" key="12">
    <source>
        <dbReference type="Proteomes" id="UP000001861"/>
    </source>
</evidence>
<name>A8NUZ6_COPC7</name>
<dbReference type="KEGG" id="cci:CC1G_10065"/>
<proteinExistence type="inferred from homology"/>
<evidence type="ECO:0000256" key="6">
    <source>
        <dbReference type="ARBA" id="ARBA00022816"/>
    </source>
</evidence>
<dbReference type="eggNOG" id="KOG3763">
    <property type="taxonomic scope" value="Eukaryota"/>
</dbReference>
<dbReference type="STRING" id="240176.A8NUZ6"/>
<feature type="domain" description="NTF2" evidence="9">
    <location>
        <begin position="326"/>
        <end position="504"/>
    </location>
</feature>
<dbReference type="InParanoid" id="A8NUZ6"/>
<evidence type="ECO:0000313" key="11">
    <source>
        <dbReference type="EMBL" id="EAU85279.2"/>
    </source>
</evidence>
<dbReference type="GO" id="GO:0005634">
    <property type="term" value="C:nucleus"/>
    <property type="evidence" value="ECO:0007669"/>
    <property type="project" value="UniProtKB-SubCell"/>
</dbReference>
<dbReference type="InterPro" id="IPR002075">
    <property type="entry name" value="NTF2_dom"/>
</dbReference>
<accession>A8NUZ6</accession>
<dbReference type="Gene3D" id="3.10.450.50">
    <property type="match status" value="1"/>
</dbReference>
<keyword evidence="3" id="KW-0813">Transport</keyword>
<comment type="subcellular location">
    <subcellularLocation>
        <location evidence="1">Nucleus</location>
    </subcellularLocation>
</comment>
<feature type="compositionally biased region" description="Low complexity" evidence="8">
    <location>
        <begin position="526"/>
        <end position="539"/>
    </location>
</feature>
<dbReference type="Proteomes" id="UP000001861">
    <property type="component" value="Unassembled WGS sequence"/>
</dbReference>
<dbReference type="InterPro" id="IPR001611">
    <property type="entry name" value="Leu-rich_rpt"/>
</dbReference>
<evidence type="ECO:0000256" key="4">
    <source>
        <dbReference type="ARBA" id="ARBA00022614"/>
    </source>
</evidence>
<comment type="similarity">
    <text evidence="2">Belongs to the NXF family.</text>
</comment>
<evidence type="ECO:0000256" key="1">
    <source>
        <dbReference type="ARBA" id="ARBA00004123"/>
    </source>
</evidence>
<dbReference type="InterPro" id="IPR009060">
    <property type="entry name" value="UBA-like_sf"/>
</dbReference>
<dbReference type="GeneID" id="6013117"/>
<dbReference type="GO" id="GO:0003723">
    <property type="term" value="F:RNA binding"/>
    <property type="evidence" value="ECO:0007669"/>
    <property type="project" value="TreeGrafter"/>
</dbReference>
<feature type="domain" description="TAP-C" evidence="10">
    <location>
        <begin position="567"/>
        <end position="618"/>
    </location>
</feature>
<evidence type="ECO:0000256" key="2">
    <source>
        <dbReference type="ARBA" id="ARBA00009285"/>
    </source>
</evidence>
<dbReference type="EMBL" id="AACS02000004">
    <property type="protein sequence ID" value="EAU85279.2"/>
    <property type="molecule type" value="Genomic_DNA"/>
</dbReference>
<dbReference type="CDD" id="cd14342">
    <property type="entry name" value="UBA_TAP-C"/>
    <property type="match status" value="1"/>
</dbReference>
<dbReference type="GO" id="GO:0016973">
    <property type="term" value="P:poly(A)+ mRNA export from nucleus"/>
    <property type="evidence" value="ECO:0007669"/>
    <property type="project" value="TreeGrafter"/>
</dbReference>
<dbReference type="InterPro" id="IPR018222">
    <property type="entry name" value="Nuclear_transport_factor_2_euk"/>
</dbReference>